<dbReference type="KEGG" id="cter:A606_10825"/>
<accession>S4XGU3</accession>
<dbReference type="eggNOG" id="ENOG5032FSI">
    <property type="taxonomic scope" value="Bacteria"/>
</dbReference>
<evidence type="ECO:0000313" key="2">
    <source>
        <dbReference type="Proteomes" id="UP000014809"/>
    </source>
</evidence>
<dbReference type="NCBIfam" id="TIGR03941">
    <property type="entry name" value="tRNA_deam_assoc"/>
    <property type="match status" value="1"/>
</dbReference>
<proteinExistence type="predicted"/>
<dbReference type="InterPro" id="IPR023869">
    <property type="entry name" value="tRNA_Adeno_NH3ase_assoc_put"/>
</dbReference>
<dbReference type="EMBL" id="CP003696">
    <property type="protein sequence ID" value="AGP31804.1"/>
    <property type="molecule type" value="Genomic_DNA"/>
</dbReference>
<reference evidence="1 2" key="1">
    <citation type="submission" date="2012-06" db="EMBL/GenBank/DDBJ databases">
        <title>Complete genome sequence of Corynebacterium terpenotabidum Y-11 (=DSM 44721).</title>
        <authorList>
            <person name="Ruckert C."/>
            <person name="Albersmeier A."/>
            <person name="Al-Dilaimi A."/>
            <person name="Szczepanowski R."/>
            <person name="Kalinowski J."/>
        </authorList>
    </citation>
    <scope>NUCLEOTIDE SEQUENCE [LARGE SCALE GENOMIC DNA]</scope>
    <source>
        <strain evidence="1 2">Y-11</strain>
    </source>
</reference>
<evidence type="ECO:0008006" key="3">
    <source>
        <dbReference type="Google" id="ProtNLM"/>
    </source>
</evidence>
<dbReference type="HOGENOM" id="CLU_112027_1_0_11"/>
<dbReference type="PATRIC" id="fig|1200352.3.peg.2211"/>
<dbReference type="AlphaFoldDB" id="S4XGU3"/>
<keyword evidence="2" id="KW-1185">Reference proteome</keyword>
<evidence type="ECO:0000313" key="1">
    <source>
        <dbReference type="EMBL" id="AGP31804.1"/>
    </source>
</evidence>
<name>S4XGU3_9CORY</name>
<sequence>MSGFVVAAHLTDGEWSLRVVQRSVPRGLTELVSELRRMRAEGVLLGLVCVDDDWCALVRPAPGAARLLVGDSTVALEETDDPDVDGVQLVSDILDELSVDPPTDEEIEDADDPDAPWPEGDFSILADLGVGEQALSVLFDDAEIYASDQLLSIAGDLGFGDELADLFDGELADFVGD</sequence>
<dbReference type="RefSeq" id="WP_020442153.1">
    <property type="nucleotide sequence ID" value="NC_021663.1"/>
</dbReference>
<dbReference type="Proteomes" id="UP000014809">
    <property type="component" value="Chromosome"/>
</dbReference>
<protein>
    <recommendedName>
        <fullName evidence="3">tRNA adenosine deaminase-associated protein</fullName>
    </recommendedName>
</protein>
<dbReference type="STRING" id="1200352.A606_10825"/>
<dbReference type="OrthoDB" id="5189541at2"/>
<organism evidence="1 2">
    <name type="scientific">Corynebacterium terpenotabidum Y-11</name>
    <dbReference type="NCBI Taxonomy" id="1200352"/>
    <lineage>
        <taxon>Bacteria</taxon>
        <taxon>Bacillati</taxon>
        <taxon>Actinomycetota</taxon>
        <taxon>Actinomycetes</taxon>
        <taxon>Mycobacteriales</taxon>
        <taxon>Corynebacteriaceae</taxon>
        <taxon>Corynebacterium</taxon>
    </lineage>
</organism>
<gene>
    <name evidence="1" type="ORF">A606_10825</name>
</gene>